<gene>
    <name evidence="6" type="ORF">KQX62_10315</name>
</gene>
<keyword evidence="2" id="KW-0597">Phosphoprotein</keyword>
<dbReference type="Gene3D" id="6.10.250.690">
    <property type="match status" value="1"/>
</dbReference>
<feature type="DNA-binding region" description="OmpR/PhoB-type" evidence="3">
    <location>
        <begin position="124"/>
        <end position="222"/>
    </location>
</feature>
<dbReference type="InterPro" id="IPR039420">
    <property type="entry name" value="WalR-like"/>
</dbReference>
<dbReference type="InterPro" id="IPR001789">
    <property type="entry name" value="Sig_transdc_resp-reg_receiver"/>
</dbReference>
<dbReference type="CDD" id="cd00383">
    <property type="entry name" value="trans_reg_C"/>
    <property type="match status" value="1"/>
</dbReference>
<dbReference type="GO" id="GO:0000976">
    <property type="term" value="F:transcription cis-regulatory region binding"/>
    <property type="evidence" value="ECO:0007669"/>
    <property type="project" value="TreeGrafter"/>
</dbReference>
<sequence length="224" mass="24307">MRLLIVEDNLELADLISRGVNAAGYDVDIVSGVEDARAALASVNYVAMALDLGLPDGDGMSLLRELRAGHESIPVLVLTARSGVQDRVSGLKAGADDYLVKPFAIEEMVARIEAILRRPGHLLGRSLTLGNLTFDTEGRQILISGEPRLLSGRELNVLELLLRRQGRVVPKKTLEDQIFGLGGDVASNAVEVYVSRLRKQLEELGATVQIRTIRGVGYLLSEIK</sequence>
<dbReference type="AlphaFoldDB" id="A0AAX3E3I7"/>
<evidence type="ECO:0000259" key="4">
    <source>
        <dbReference type="PROSITE" id="PS50110"/>
    </source>
</evidence>
<evidence type="ECO:0000256" key="3">
    <source>
        <dbReference type="PROSITE-ProRule" id="PRU01091"/>
    </source>
</evidence>
<dbReference type="CDD" id="cd17624">
    <property type="entry name" value="REC_OmpR_PmrA-like"/>
    <property type="match status" value="1"/>
</dbReference>
<dbReference type="SMART" id="SM00862">
    <property type="entry name" value="Trans_reg_C"/>
    <property type="match status" value="1"/>
</dbReference>
<feature type="domain" description="OmpR/PhoB-type" evidence="5">
    <location>
        <begin position="124"/>
        <end position="222"/>
    </location>
</feature>
<evidence type="ECO:0000256" key="2">
    <source>
        <dbReference type="PROSITE-ProRule" id="PRU00169"/>
    </source>
</evidence>
<dbReference type="Pfam" id="PF00486">
    <property type="entry name" value="Trans_reg_C"/>
    <property type="match status" value="1"/>
</dbReference>
<dbReference type="GO" id="GO:0032993">
    <property type="term" value="C:protein-DNA complex"/>
    <property type="evidence" value="ECO:0007669"/>
    <property type="project" value="TreeGrafter"/>
</dbReference>
<dbReference type="PROSITE" id="PS51755">
    <property type="entry name" value="OMPR_PHOB"/>
    <property type="match status" value="1"/>
</dbReference>
<proteinExistence type="predicted"/>
<dbReference type="Gene3D" id="1.10.10.10">
    <property type="entry name" value="Winged helix-like DNA-binding domain superfamily/Winged helix DNA-binding domain"/>
    <property type="match status" value="1"/>
</dbReference>
<feature type="modified residue" description="4-aspartylphosphate" evidence="2">
    <location>
        <position position="51"/>
    </location>
</feature>
<dbReference type="GO" id="GO:0000156">
    <property type="term" value="F:phosphorelay response regulator activity"/>
    <property type="evidence" value="ECO:0007669"/>
    <property type="project" value="TreeGrafter"/>
</dbReference>
<name>A0AAX3E3I7_RHOPL</name>
<feature type="domain" description="Response regulatory" evidence="4">
    <location>
        <begin position="2"/>
        <end position="116"/>
    </location>
</feature>
<protein>
    <submittedName>
        <fullName evidence="6">Response regulator transcription factor</fullName>
    </submittedName>
</protein>
<keyword evidence="1 3" id="KW-0238">DNA-binding</keyword>
<dbReference type="InterPro" id="IPR036388">
    <property type="entry name" value="WH-like_DNA-bd_sf"/>
</dbReference>
<evidence type="ECO:0000313" key="7">
    <source>
        <dbReference type="Proteomes" id="UP001163166"/>
    </source>
</evidence>
<dbReference type="PANTHER" id="PTHR48111">
    <property type="entry name" value="REGULATOR OF RPOS"/>
    <property type="match status" value="1"/>
</dbReference>
<dbReference type="PROSITE" id="PS50110">
    <property type="entry name" value="RESPONSE_REGULATORY"/>
    <property type="match status" value="1"/>
</dbReference>
<dbReference type="Gene3D" id="3.40.50.2300">
    <property type="match status" value="1"/>
</dbReference>
<dbReference type="SMART" id="SM00448">
    <property type="entry name" value="REC"/>
    <property type="match status" value="1"/>
</dbReference>
<reference evidence="6" key="1">
    <citation type="journal article" date="2022" name="Biol. Control">
        <title>In silico genomic analysis of Rhodopseudomonas palustris strains revealed potential biocontrol agents and crop yield enhancers.</title>
        <authorList>
            <person name="Surachat K."/>
            <person name="Kantachote D."/>
            <person name="Deachamag P."/>
            <person name="Wonglapsuwan M."/>
        </authorList>
    </citation>
    <scope>NUCLEOTIDE SEQUENCE</scope>
    <source>
        <strain evidence="6">TLS06</strain>
    </source>
</reference>
<dbReference type="PANTHER" id="PTHR48111:SF36">
    <property type="entry name" value="TRANSCRIPTIONAL REGULATORY PROTEIN CUTR"/>
    <property type="match status" value="1"/>
</dbReference>
<dbReference type="GO" id="GO:0005829">
    <property type="term" value="C:cytosol"/>
    <property type="evidence" value="ECO:0007669"/>
    <property type="project" value="TreeGrafter"/>
</dbReference>
<dbReference type="SUPFAM" id="SSF52172">
    <property type="entry name" value="CheY-like"/>
    <property type="match status" value="1"/>
</dbReference>
<dbReference type="Proteomes" id="UP001163166">
    <property type="component" value="Chromosome"/>
</dbReference>
<evidence type="ECO:0000313" key="6">
    <source>
        <dbReference type="EMBL" id="UYO41651.1"/>
    </source>
</evidence>
<dbReference type="RefSeq" id="WP_164572774.1">
    <property type="nucleotide sequence ID" value="NZ_CP076676.1"/>
</dbReference>
<dbReference type="EMBL" id="CP076676">
    <property type="protein sequence ID" value="UYO41651.1"/>
    <property type="molecule type" value="Genomic_DNA"/>
</dbReference>
<dbReference type="GO" id="GO:0006355">
    <property type="term" value="P:regulation of DNA-templated transcription"/>
    <property type="evidence" value="ECO:0007669"/>
    <property type="project" value="InterPro"/>
</dbReference>
<dbReference type="InterPro" id="IPR001867">
    <property type="entry name" value="OmpR/PhoB-type_DNA-bd"/>
</dbReference>
<accession>A0AAX3E3I7</accession>
<evidence type="ECO:0000259" key="5">
    <source>
        <dbReference type="PROSITE" id="PS51755"/>
    </source>
</evidence>
<dbReference type="InterPro" id="IPR011006">
    <property type="entry name" value="CheY-like_superfamily"/>
</dbReference>
<dbReference type="Pfam" id="PF00072">
    <property type="entry name" value="Response_reg"/>
    <property type="match status" value="1"/>
</dbReference>
<evidence type="ECO:0000256" key="1">
    <source>
        <dbReference type="ARBA" id="ARBA00023125"/>
    </source>
</evidence>
<organism evidence="6 7">
    <name type="scientific">Rhodopseudomonas palustris</name>
    <dbReference type="NCBI Taxonomy" id="1076"/>
    <lineage>
        <taxon>Bacteria</taxon>
        <taxon>Pseudomonadati</taxon>
        <taxon>Pseudomonadota</taxon>
        <taxon>Alphaproteobacteria</taxon>
        <taxon>Hyphomicrobiales</taxon>
        <taxon>Nitrobacteraceae</taxon>
        <taxon>Rhodopseudomonas</taxon>
    </lineage>
</organism>